<evidence type="ECO:0000313" key="2">
    <source>
        <dbReference type="EMBL" id="MBP3943798.1"/>
    </source>
</evidence>
<dbReference type="EMBL" id="JAGKSB010000010">
    <property type="protein sequence ID" value="MBP3943798.1"/>
    <property type="molecule type" value="Genomic_DNA"/>
</dbReference>
<protein>
    <submittedName>
        <fullName evidence="2">DUF3267 domain-containing protein</fullName>
    </submittedName>
</protein>
<dbReference type="Pfam" id="PF11667">
    <property type="entry name" value="DUF3267"/>
    <property type="match status" value="1"/>
</dbReference>
<organism evidence="2 3">
    <name type="scientific">Rhinopithecimicrobium faecis</name>
    <dbReference type="NCBI Taxonomy" id="2820698"/>
    <lineage>
        <taxon>Bacteria</taxon>
        <taxon>Pseudomonadati</taxon>
        <taxon>Bacteroidota</taxon>
        <taxon>Sphingobacteriia</taxon>
        <taxon>Sphingobacteriales</taxon>
        <taxon>Sphingobacteriaceae</taxon>
        <taxon>Rhinopithecimicrobium</taxon>
    </lineage>
</organism>
<evidence type="ECO:0000313" key="3">
    <source>
        <dbReference type="Proteomes" id="UP000679691"/>
    </source>
</evidence>
<dbReference type="Proteomes" id="UP000679691">
    <property type="component" value="Unassembled WGS sequence"/>
</dbReference>
<keyword evidence="1" id="KW-0472">Membrane</keyword>
<comment type="caution">
    <text evidence="2">The sequence shown here is derived from an EMBL/GenBank/DDBJ whole genome shotgun (WGS) entry which is preliminary data.</text>
</comment>
<keyword evidence="1" id="KW-0812">Transmembrane</keyword>
<dbReference type="RefSeq" id="WP_353547298.1">
    <property type="nucleotide sequence ID" value="NZ_JAGKSB010000010.1"/>
</dbReference>
<feature type="transmembrane region" description="Helical" evidence="1">
    <location>
        <begin position="60"/>
        <end position="89"/>
    </location>
</feature>
<evidence type="ECO:0000256" key="1">
    <source>
        <dbReference type="SAM" id="Phobius"/>
    </source>
</evidence>
<dbReference type="AlphaFoldDB" id="A0A8T4HEM9"/>
<accession>A0A8T4HEM9</accession>
<feature type="transmembrane region" description="Helical" evidence="1">
    <location>
        <begin position="21"/>
        <end position="40"/>
    </location>
</feature>
<reference evidence="2" key="1">
    <citation type="submission" date="2021-03" db="EMBL/GenBank/DDBJ databases">
        <authorList>
            <person name="Lu T."/>
            <person name="Wang Q."/>
            <person name="Han X."/>
        </authorList>
    </citation>
    <scope>NUCLEOTIDE SEQUENCE</scope>
    <source>
        <strain evidence="2">WQ 2009</strain>
    </source>
</reference>
<gene>
    <name evidence="2" type="ORF">J5U18_09505</name>
</gene>
<dbReference type="InterPro" id="IPR021683">
    <property type="entry name" value="DUF3267"/>
</dbReference>
<feature type="transmembrane region" description="Helical" evidence="1">
    <location>
        <begin position="151"/>
        <end position="171"/>
    </location>
</feature>
<keyword evidence="3" id="KW-1185">Reference proteome</keyword>
<proteinExistence type="predicted"/>
<keyword evidence="1" id="KW-1133">Transmembrane helix</keyword>
<feature type="transmembrane region" description="Helical" evidence="1">
    <location>
        <begin position="121"/>
        <end position="145"/>
    </location>
</feature>
<sequence length="192" mass="22523">MNNHKKKEYTITEKYANVIMLKLILPITIIVFWLYYYIWIDQFKIDYLQQILHGKNYIDFFIYSICSFIIIILGAILHELIHGITWVIFSKNVSFKSIKFGILKESYTPYCHCKIPLKRNIYIIGIIMPAVILGLFPVLIALIVGNIFLCFFGYIFLLAAIGDLIITYYLLKYTDSSSLIQDHDSKIGFYYI</sequence>
<name>A0A8T4HEM9_9SPHI</name>